<dbReference type="AlphaFoldDB" id="A0A8H3LT78"/>
<keyword evidence="1" id="KW-0472">Membrane</keyword>
<accession>A0A8H3LT78</accession>
<dbReference type="EMBL" id="BLAL01000197">
    <property type="protein sequence ID" value="GES90884.1"/>
    <property type="molecule type" value="Genomic_DNA"/>
</dbReference>
<gene>
    <name evidence="2" type="ORF">RCL2_001771200</name>
</gene>
<feature type="transmembrane region" description="Helical" evidence="1">
    <location>
        <begin position="7"/>
        <end position="28"/>
    </location>
</feature>
<feature type="transmembrane region" description="Helical" evidence="1">
    <location>
        <begin position="48"/>
        <end position="68"/>
    </location>
</feature>
<evidence type="ECO:0000256" key="1">
    <source>
        <dbReference type="SAM" id="Phobius"/>
    </source>
</evidence>
<dbReference type="Proteomes" id="UP000615446">
    <property type="component" value="Unassembled WGS sequence"/>
</dbReference>
<comment type="caution">
    <text evidence="2">The sequence shown here is derived from an EMBL/GenBank/DDBJ whole genome shotgun (WGS) entry which is preliminary data.</text>
</comment>
<reference evidence="2" key="1">
    <citation type="submission" date="2019-10" db="EMBL/GenBank/DDBJ databases">
        <title>Conservation and host-specific expression of non-tandemly repeated heterogenous ribosome RNA gene in arbuscular mycorrhizal fungi.</title>
        <authorList>
            <person name="Maeda T."/>
            <person name="Kobayashi Y."/>
            <person name="Nakagawa T."/>
            <person name="Ezawa T."/>
            <person name="Yamaguchi K."/>
            <person name="Bino T."/>
            <person name="Nishimoto Y."/>
            <person name="Shigenobu S."/>
            <person name="Kawaguchi M."/>
        </authorList>
    </citation>
    <scope>NUCLEOTIDE SEQUENCE</scope>
    <source>
        <strain evidence="2">HR1</strain>
    </source>
</reference>
<name>A0A8H3LT78_9GLOM</name>
<sequence length="69" mass="8172">MNTQVSLTFWLVISMVSPLGFLAFGLVGNSSWHEPWMLEIPQTKCSKSFFFIFNFFKYLWIQILVDLLY</sequence>
<evidence type="ECO:0000313" key="3">
    <source>
        <dbReference type="Proteomes" id="UP000615446"/>
    </source>
</evidence>
<proteinExistence type="predicted"/>
<keyword evidence="1" id="KW-1133">Transmembrane helix</keyword>
<organism evidence="2 3">
    <name type="scientific">Rhizophagus clarus</name>
    <dbReference type="NCBI Taxonomy" id="94130"/>
    <lineage>
        <taxon>Eukaryota</taxon>
        <taxon>Fungi</taxon>
        <taxon>Fungi incertae sedis</taxon>
        <taxon>Mucoromycota</taxon>
        <taxon>Glomeromycotina</taxon>
        <taxon>Glomeromycetes</taxon>
        <taxon>Glomerales</taxon>
        <taxon>Glomeraceae</taxon>
        <taxon>Rhizophagus</taxon>
    </lineage>
</organism>
<evidence type="ECO:0000313" key="2">
    <source>
        <dbReference type="EMBL" id="GES90884.1"/>
    </source>
</evidence>
<protein>
    <submittedName>
        <fullName evidence="2">Uncharacterized protein</fullName>
    </submittedName>
</protein>
<keyword evidence="1" id="KW-0812">Transmembrane</keyword>